<gene>
    <name evidence="2" type="ORF">BC777_0393</name>
</gene>
<dbReference type="CDD" id="cd00761">
    <property type="entry name" value="Glyco_tranf_GTA_type"/>
    <property type="match status" value="1"/>
</dbReference>
<evidence type="ECO:0000259" key="1">
    <source>
        <dbReference type="Pfam" id="PF00535"/>
    </source>
</evidence>
<dbReference type="EMBL" id="PGTY01000001">
    <property type="protein sequence ID" value="PJI91562.1"/>
    <property type="molecule type" value="Genomic_DNA"/>
</dbReference>
<dbReference type="Gene3D" id="3.90.550.10">
    <property type="entry name" value="Spore Coat Polysaccharide Biosynthesis Protein SpsA, Chain A"/>
    <property type="match status" value="1"/>
</dbReference>
<evidence type="ECO:0000313" key="3">
    <source>
        <dbReference type="Proteomes" id="UP000228531"/>
    </source>
</evidence>
<accession>A0A2M8WKU8</accession>
<dbReference type="AlphaFoldDB" id="A0A2M8WKU8"/>
<dbReference type="OrthoDB" id="6116224at2"/>
<protein>
    <submittedName>
        <fullName evidence="2">GT2 family glycosyltransferase</fullName>
    </submittedName>
</protein>
<dbReference type="GO" id="GO:0016740">
    <property type="term" value="F:transferase activity"/>
    <property type="evidence" value="ECO:0007669"/>
    <property type="project" value="UniProtKB-KW"/>
</dbReference>
<name>A0A2M8WKU8_9RHOB</name>
<comment type="caution">
    <text evidence="2">The sequence shown here is derived from an EMBL/GenBank/DDBJ whole genome shotgun (WGS) entry which is preliminary data.</text>
</comment>
<dbReference type="SUPFAM" id="SSF53448">
    <property type="entry name" value="Nucleotide-diphospho-sugar transferases"/>
    <property type="match status" value="1"/>
</dbReference>
<keyword evidence="3" id="KW-1185">Reference proteome</keyword>
<dbReference type="Proteomes" id="UP000228531">
    <property type="component" value="Unassembled WGS sequence"/>
</dbReference>
<dbReference type="InterPro" id="IPR001173">
    <property type="entry name" value="Glyco_trans_2-like"/>
</dbReference>
<feature type="domain" description="Glycosyltransferase 2-like" evidence="1">
    <location>
        <begin position="12"/>
        <end position="152"/>
    </location>
</feature>
<dbReference type="RefSeq" id="WP_100366477.1">
    <property type="nucleotide sequence ID" value="NZ_PGTY01000001.1"/>
</dbReference>
<dbReference type="InterPro" id="IPR029044">
    <property type="entry name" value="Nucleotide-diphossugar_trans"/>
</dbReference>
<organism evidence="2 3">
    <name type="scientific">Yoonia maricola</name>
    <dbReference type="NCBI Taxonomy" id="420999"/>
    <lineage>
        <taxon>Bacteria</taxon>
        <taxon>Pseudomonadati</taxon>
        <taxon>Pseudomonadota</taxon>
        <taxon>Alphaproteobacteria</taxon>
        <taxon>Rhodobacterales</taxon>
        <taxon>Paracoccaceae</taxon>
        <taxon>Yoonia</taxon>
    </lineage>
</organism>
<evidence type="ECO:0000313" key="2">
    <source>
        <dbReference type="EMBL" id="PJI91562.1"/>
    </source>
</evidence>
<keyword evidence="2" id="KW-0808">Transferase</keyword>
<sequence>MTDKKLRIGLGVITHRRPDGLLRLLDSFGQMKVPENVECTVLLAENDDAPVMETHLDKLRAAIPFEVHFSVEERRGIPFARNRVLDMALEADVDFLTFADDDQVVDHYWLVMLLATMQLRELDLVGGPNYFQRDPEAALSWQSNLVFEHYERAMRQLSSRRASRIQIDSEAEIPIYTNNWMLRISKQRELKTRFDETYRISGGSDTKFYLDFSTAGAVTGWAADARTFEVWPESRLKFRYLFRRSRDQRATNLLRAQDAPTLPWALLSFLSSSFSALGLLLRSPFNDFRSLTSAISRVGGAVGRIRAARGIRSQLYRPSK</sequence>
<reference evidence="2 3" key="1">
    <citation type="submission" date="2017-11" db="EMBL/GenBank/DDBJ databases">
        <title>Genomic Encyclopedia of Archaeal and Bacterial Type Strains, Phase II (KMG-II): From Individual Species to Whole Genera.</title>
        <authorList>
            <person name="Goeker M."/>
        </authorList>
    </citation>
    <scope>NUCLEOTIDE SEQUENCE [LARGE SCALE GENOMIC DNA]</scope>
    <source>
        <strain evidence="2 3">DSM 29128</strain>
    </source>
</reference>
<proteinExistence type="predicted"/>
<dbReference type="Pfam" id="PF00535">
    <property type="entry name" value="Glycos_transf_2"/>
    <property type="match status" value="1"/>
</dbReference>